<protein>
    <submittedName>
        <fullName evidence="11">Mechanosensitive ion channel protein</fullName>
    </submittedName>
</protein>
<feature type="transmembrane region" description="Helical" evidence="7">
    <location>
        <begin position="243"/>
        <end position="265"/>
    </location>
</feature>
<comment type="similarity">
    <text evidence="2">Belongs to the MscS (TC 1.A.23) family.</text>
</comment>
<dbReference type="InterPro" id="IPR006685">
    <property type="entry name" value="MscS_channel_2nd"/>
</dbReference>
<dbReference type="InterPro" id="IPR010920">
    <property type="entry name" value="LSM_dom_sf"/>
</dbReference>
<dbReference type="RefSeq" id="WP_053173907.1">
    <property type="nucleotide sequence ID" value="NZ_LFYT02000012.1"/>
</dbReference>
<dbReference type="InterPro" id="IPR011066">
    <property type="entry name" value="MscS_channel_C_sf"/>
</dbReference>
<feature type="transmembrane region" description="Helical" evidence="7">
    <location>
        <begin position="66"/>
        <end position="83"/>
    </location>
</feature>
<evidence type="ECO:0000256" key="6">
    <source>
        <dbReference type="ARBA" id="ARBA00023136"/>
    </source>
</evidence>
<dbReference type="Gene3D" id="1.10.287.1260">
    <property type="match status" value="1"/>
</dbReference>
<dbReference type="Gene3D" id="2.30.30.60">
    <property type="match status" value="1"/>
</dbReference>
<keyword evidence="5 7" id="KW-1133">Transmembrane helix</keyword>
<reference evidence="11" key="1">
    <citation type="submission" date="2017-04" db="EMBL/GenBank/DDBJ databases">
        <title>Unexpected and diverse lifestyles within the genus Limnohabitans.</title>
        <authorList>
            <person name="Kasalicky V."/>
            <person name="Mehrshad M."/>
            <person name="Andrei S.-A."/>
            <person name="Salcher M."/>
            <person name="Kratochvilova H."/>
            <person name="Simek K."/>
            <person name="Ghai R."/>
        </authorList>
    </citation>
    <scope>NUCLEOTIDE SEQUENCE [LARGE SCALE GENOMIC DNA]</scope>
    <source>
        <strain evidence="11">II-D5</strain>
    </source>
</reference>
<dbReference type="GO" id="GO:0005886">
    <property type="term" value="C:plasma membrane"/>
    <property type="evidence" value="ECO:0007669"/>
    <property type="project" value="UniProtKB-SubCell"/>
</dbReference>
<comment type="caution">
    <text evidence="11">The sequence shown here is derived from an EMBL/GenBank/DDBJ whole genome shotgun (WGS) entry which is preliminary data.</text>
</comment>
<accession>A0A2T7UD43</accession>
<evidence type="ECO:0000313" key="11">
    <source>
        <dbReference type="EMBL" id="PVE42607.1"/>
    </source>
</evidence>
<dbReference type="Pfam" id="PF21082">
    <property type="entry name" value="MS_channel_3rd"/>
    <property type="match status" value="1"/>
</dbReference>
<dbReference type="OrthoDB" id="9809206at2"/>
<gene>
    <name evidence="11" type="ORF">H663_010920</name>
</gene>
<feature type="transmembrane region" description="Helical" evidence="7">
    <location>
        <begin position="211"/>
        <end position="231"/>
    </location>
</feature>
<dbReference type="InterPro" id="IPR011014">
    <property type="entry name" value="MscS_channel_TM-2"/>
</dbReference>
<comment type="subcellular location">
    <subcellularLocation>
        <location evidence="1">Cell membrane</location>
        <topology evidence="1">Multi-pass membrane protein</topology>
    </subcellularLocation>
</comment>
<feature type="domain" description="Mechanosensitive ion channel MscS" evidence="8">
    <location>
        <begin position="254"/>
        <end position="319"/>
    </location>
</feature>
<evidence type="ECO:0000313" key="12">
    <source>
        <dbReference type="Proteomes" id="UP000037507"/>
    </source>
</evidence>
<evidence type="ECO:0000259" key="10">
    <source>
        <dbReference type="Pfam" id="PF21088"/>
    </source>
</evidence>
<dbReference type="Pfam" id="PF21088">
    <property type="entry name" value="MS_channel_1st"/>
    <property type="match status" value="1"/>
</dbReference>
<proteinExistence type="inferred from homology"/>
<evidence type="ECO:0000256" key="4">
    <source>
        <dbReference type="ARBA" id="ARBA00022692"/>
    </source>
</evidence>
<feature type="domain" description="Mechanosensitive ion channel transmembrane helices 2/3" evidence="10">
    <location>
        <begin position="216"/>
        <end position="252"/>
    </location>
</feature>
<feature type="transmembrane region" description="Helical" evidence="7">
    <location>
        <begin position="169"/>
        <end position="190"/>
    </location>
</feature>
<sequence length="426" mass="45837">MASMKSLHITDPLAWLDTLVRADSLHVLLAFVVCVGLSWGAAWLVRRAFAGAELSILLGKRLVDGVLFPTLLLGLTFASRALLTTDHPMALYDILLPVCISLALIRLGVKVMQVAFGEAHFVRVLERTISWMAWLAVVLWVTGVLPLLLEELDQIRWKVGGSVLSMRTLIEGALTAGAVMIVMLWVSAALESRLLRSATGSDLSLRKVISNTVRTALMFVGLMLALSTVGIDLTALSVLGGAVGVGIGFGLQKLAANYVSGFVILAERSMRIGDMVRVDGFEGRITDIKARYTVIRALSGRESIVPNEMLITQRVENLSLADPMVSQSTQVTVAYNSPVDLVVDLLQDACKAQARVLPEPAPTACLVTFGVYGLEFSVSYWIADPENGPLKLKSDINRAILQALHAHGIDIPPPPPAVHALLPPAA</sequence>
<dbReference type="SUPFAM" id="SSF50182">
    <property type="entry name" value="Sm-like ribonucleoproteins"/>
    <property type="match status" value="1"/>
</dbReference>
<feature type="domain" description="Mechanosensitive ion channel MscS C-terminal" evidence="9">
    <location>
        <begin position="329"/>
        <end position="411"/>
    </location>
</feature>
<keyword evidence="4 7" id="KW-0812">Transmembrane</keyword>
<keyword evidence="3" id="KW-1003">Cell membrane</keyword>
<evidence type="ECO:0000256" key="7">
    <source>
        <dbReference type="SAM" id="Phobius"/>
    </source>
</evidence>
<name>A0A2T7UD43_9BURK</name>
<dbReference type="SUPFAM" id="SSF82861">
    <property type="entry name" value="Mechanosensitive channel protein MscS (YggB), transmembrane region"/>
    <property type="match status" value="1"/>
</dbReference>
<feature type="transmembrane region" description="Helical" evidence="7">
    <location>
        <begin position="89"/>
        <end position="109"/>
    </location>
</feature>
<dbReference type="EMBL" id="LFYT02000012">
    <property type="protein sequence ID" value="PVE42607.1"/>
    <property type="molecule type" value="Genomic_DNA"/>
</dbReference>
<dbReference type="GO" id="GO:0008381">
    <property type="term" value="F:mechanosensitive monoatomic ion channel activity"/>
    <property type="evidence" value="ECO:0007669"/>
    <property type="project" value="UniProtKB-ARBA"/>
</dbReference>
<dbReference type="Gene3D" id="3.30.70.100">
    <property type="match status" value="1"/>
</dbReference>
<dbReference type="Proteomes" id="UP000037507">
    <property type="component" value="Unassembled WGS sequence"/>
</dbReference>
<keyword evidence="12" id="KW-1185">Reference proteome</keyword>
<dbReference type="InterPro" id="IPR049278">
    <property type="entry name" value="MS_channel_C"/>
</dbReference>
<feature type="transmembrane region" description="Helical" evidence="7">
    <location>
        <begin position="129"/>
        <end position="149"/>
    </location>
</feature>
<dbReference type="InterPro" id="IPR049142">
    <property type="entry name" value="MS_channel_1st"/>
</dbReference>
<organism evidence="11 12">
    <name type="scientific">Limnohabitans planktonicus II-D5</name>
    <dbReference type="NCBI Taxonomy" id="1293045"/>
    <lineage>
        <taxon>Bacteria</taxon>
        <taxon>Pseudomonadati</taxon>
        <taxon>Pseudomonadota</taxon>
        <taxon>Betaproteobacteria</taxon>
        <taxon>Burkholderiales</taxon>
        <taxon>Comamonadaceae</taxon>
        <taxon>Limnohabitans</taxon>
    </lineage>
</organism>
<dbReference type="AlphaFoldDB" id="A0A2T7UD43"/>
<evidence type="ECO:0000256" key="2">
    <source>
        <dbReference type="ARBA" id="ARBA00008017"/>
    </source>
</evidence>
<evidence type="ECO:0000256" key="1">
    <source>
        <dbReference type="ARBA" id="ARBA00004651"/>
    </source>
</evidence>
<evidence type="ECO:0000256" key="3">
    <source>
        <dbReference type="ARBA" id="ARBA00022475"/>
    </source>
</evidence>
<dbReference type="PANTHER" id="PTHR30347:SF1">
    <property type="entry name" value="MECHANOSENSITIVE CHANNEL MSCK"/>
    <property type="match status" value="1"/>
</dbReference>
<keyword evidence="6 7" id="KW-0472">Membrane</keyword>
<dbReference type="PANTHER" id="PTHR30347">
    <property type="entry name" value="POTASSIUM CHANNEL RELATED"/>
    <property type="match status" value="1"/>
</dbReference>
<feature type="transmembrane region" description="Helical" evidence="7">
    <location>
        <begin position="25"/>
        <end position="45"/>
    </location>
</feature>
<evidence type="ECO:0000259" key="9">
    <source>
        <dbReference type="Pfam" id="PF21082"/>
    </source>
</evidence>
<dbReference type="InterPro" id="IPR052702">
    <property type="entry name" value="MscS-like_channel"/>
</dbReference>
<evidence type="ECO:0000259" key="8">
    <source>
        <dbReference type="Pfam" id="PF00924"/>
    </source>
</evidence>
<dbReference type="SUPFAM" id="SSF82689">
    <property type="entry name" value="Mechanosensitive channel protein MscS (YggB), C-terminal domain"/>
    <property type="match status" value="1"/>
</dbReference>
<dbReference type="InterPro" id="IPR023408">
    <property type="entry name" value="MscS_beta-dom_sf"/>
</dbReference>
<evidence type="ECO:0000256" key="5">
    <source>
        <dbReference type="ARBA" id="ARBA00022989"/>
    </source>
</evidence>
<dbReference type="Pfam" id="PF00924">
    <property type="entry name" value="MS_channel_2nd"/>
    <property type="match status" value="1"/>
</dbReference>
<dbReference type="STRING" id="1293045.H663_13325"/>